<evidence type="ECO:0000259" key="3">
    <source>
        <dbReference type="PROSITE" id="PS50887"/>
    </source>
</evidence>
<dbReference type="SMART" id="SM00267">
    <property type="entry name" value="GGDEF"/>
    <property type="match status" value="1"/>
</dbReference>
<dbReference type="InterPro" id="IPR029787">
    <property type="entry name" value="Nucleotide_cyclase"/>
</dbReference>
<dbReference type="InterPro" id="IPR000160">
    <property type="entry name" value="GGDEF_dom"/>
</dbReference>
<dbReference type="InterPro" id="IPR052155">
    <property type="entry name" value="Biofilm_reg_signaling"/>
</dbReference>
<dbReference type="InterPro" id="IPR001633">
    <property type="entry name" value="EAL_dom"/>
</dbReference>
<dbReference type="SUPFAM" id="SSF55073">
    <property type="entry name" value="Nucleotide cyclase"/>
    <property type="match status" value="1"/>
</dbReference>
<dbReference type="RefSeq" id="WP_219762116.1">
    <property type="nucleotide sequence ID" value="NZ_JAHYBZ010000002.1"/>
</dbReference>
<dbReference type="Pfam" id="PF00563">
    <property type="entry name" value="EAL"/>
    <property type="match status" value="1"/>
</dbReference>
<reference evidence="4 5" key="1">
    <citation type="submission" date="2021-07" db="EMBL/GenBank/DDBJ databases">
        <authorList>
            <person name="So Y."/>
        </authorList>
    </citation>
    <scope>NUCLEOTIDE SEQUENCE [LARGE SCALE GENOMIC DNA]</scope>
    <source>
        <strain evidence="4 5">HJA6</strain>
    </source>
</reference>
<gene>
    <name evidence="4" type="ORF">KPL78_06595</name>
</gene>
<evidence type="ECO:0000313" key="5">
    <source>
        <dbReference type="Proteomes" id="UP001196565"/>
    </source>
</evidence>
<dbReference type="PANTHER" id="PTHR44757">
    <property type="entry name" value="DIGUANYLATE CYCLASE DGCP"/>
    <property type="match status" value="1"/>
</dbReference>
<dbReference type="PANTHER" id="PTHR44757:SF2">
    <property type="entry name" value="BIOFILM ARCHITECTURE MAINTENANCE PROTEIN MBAA"/>
    <property type="match status" value="1"/>
</dbReference>
<dbReference type="InterPro" id="IPR043128">
    <property type="entry name" value="Rev_trsase/Diguanyl_cyclase"/>
</dbReference>
<dbReference type="Gene3D" id="3.30.70.270">
    <property type="match status" value="1"/>
</dbReference>
<evidence type="ECO:0000256" key="1">
    <source>
        <dbReference type="SAM" id="MobiDB-lite"/>
    </source>
</evidence>
<dbReference type="Proteomes" id="UP001196565">
    <property type="component" value="Unassembled WGS sequence"/>
</dbReference>
<evidence type="ECO:0000259" key="2">
    <source>
        <dbReference type="PROSITE" id="PS50883"/>
    </source>
</evidence>
<evidence type="ECO:0000313" key="4">
    <source>
        <dbReference type="EMBL" id="MBW6397507.1"/>
    </source>
</evidence>
<dbReference type="CDD" id="cd01948">
    <property type="entry name" value="EAL"/>
    <property type="match status" value="1"/>
</dbReference>
<dbReference type="CDD" id="cd01949">
    <property type="entry name" value="GGDEF"/>
    <property type="match status" value="1"/>
</dbReference>
<dbReference type="EMBL" id="JAHYBZ010000002">
    <property type="protein sequence ID" value="MBW6397507.1"/>
    <property type="molecule type" value="Genomic_DNA"/>
</dbReference>
<dbReference type="PROSITE" id="PS50887">
    <property type="entry name" value="GGDEF"/>
    <property type="match status" value="1"/>
</dbReference>
<dbReference type="Pfam" id="PF00990">
    <property type="entry name" value="GGDEF"/>
    <property type="match status" value="1"/>
</dbReference>
<name>A0ABS7A5B7_9PROT</name>
<organism evidence="4 5">
    <name type="scientific">Roseomonas alba</name>
    <dbReference type="NCBI Taxonomy" id="2846776"/>
    <lineage>
        <taxon>Bacteria</taxon>
        <taxon>Pseudomonadati</taxon>
        <taxon>Pseudomonadota</taxon>
        <taxon>Alphaproteobacteria</taxon>
        <taxon>Acetobacterales</taxon>
        <taxon>Roseomonadaceae</taxon>
        <taxon>Roseomonas</taxon>
    </lineage>
</organism>
<feature type="region of interest" description="Disordered" evidence="1">
    <location>
        <begin position="1"/>
        <end position="21"/>
    </location>
</feature>
<feature type="domain" description="GGDEF" evidence="3">
    <location>
        <begin position="159"/>
        <end position="292"/>
    </location>
</feature>
<dbReference type="NCBIfam" id="TIGR00254">
    <property type="entry name" value="GGDEF"/>
    <property type="match status" value="1"/>
</dbReference>
<accession>A0ABS7A5B7</accession>
<dbReference type="PROSITE" id="PS50883">
    <property type="entry name" value="EAL"/>
    <property type="match status" value="1"/>
</dbReference>
<keyword evidence="5" id="KW-1185">Reference proteome</keyword>
<sequence length="562" mass="59187">MDGMADGDGAPKPGGQEPDTQAAEGLLSFDAELNVGLVSGRAVALLGLPRSGRHARGLHDVLEASPRLDRDAVAALVAQCLAATLPGAEDEFALHLPGAPGLRFSVRRASGGSWVIALAAETRLAGGTGGFDPLTGLADRAMFEARLAAALDRPPRRRAGSAVLLCDLEGIRAVNNVLGHAIGEDLLRAAGRRLQAAVRDADLVARMAGEEFAVLQTEVADGDHAAALGRRLVELLGRPYLISGETVVVTPRIGIAVAPTDGMGAAELLRRAAMARNETCAEGAGGFRRFSPEMDRRWQERRAMEVALRRAVAENAFELHFQPQVALPEGRLTGFEALIRWRHPDRGMLAPPVFLPVAEQLGLMQGIGSWVLREACRIAAGWPAPLTVAVNIAPAQLEEGRLPEEVAAALADSGLPADRLELEVTETVLLANADSALSQLLAIRASGVGIAMDDFGTGYSSLTQLRVFPFDQLKIDRSFVQDLPAGGDAAAIVRAVTGLGRSLGMAVIAEGVETEEQLDRLRAEGCDVAQGYLFGRAVPVSQIPDVIRALSRPDAAALPEAV</sequence>
<dbReference type="Gene3D" id="3.20.20.450">
    <property type="entry name" value="EAL domain"/>
    <property type="match status" value="1"/>
</dbReference>
<dbReference type="SMART" id="SM00052">
    <property type="entry name" value="EAL"/>
    <property type="match status" value="1"/>
</dbReference>
<proteinExistence type="predicted"/>
<protein>
    <submittedName>
        <fullName evidence="4">Bifunctional diguanylate cyclase/phosphodiesterase</fullName>
    </submittedName>
</protein>
<dbReference type="SUPFAM" id="SSF141868">
    <property type="entry name" value="EAL domain-like"/>
    <property type="match status" value="1"/>
</dbReference>
<dbReference type="InterPro" id="IPR035919">
    <property type="entry name" value="EAL_sf"/>
</dbReference>
<comment type="caution">
    <text evidence="4">The sequence shown here is derived from an EMBL/GenBank/DDBJ whole genome shotgun (WGS) entry which is preliminary data.</text>
</comment>
<feature type="domain" description="EAL" evidence="2">
    <location>
        <begin position="301"/>
        <end position="551"/>
    </location>
</feature>